<dbReference type="Proteomes" id="UP000070366">
    <property type="component" value="Unassembled WGS sequence"/>
</dbReference>
<feature type="transmembrane region" description="Helical" evidence="1">
    <location>
        <begin position="72"/>
        <end position="93"/>
    </location>
</feature>
<dbReference type="KEGG" id="cmiu:B1H56_01655"/>
<dbReference type="OrthoDB" id="53505at2"/>
<accession>A0A136Q696</accession>
<dbReference type="PATRIC" id="fig|626937.4.peg.922"/>
<organism evidence="2 3">
    <name type="scientific">Christensenella minuta</name>
    <dbReference type="NCBI Taxonomy" id="626937"/>
    <lineage>
        <taxon>Bacteria</taxon>
        <taxon>Bacillati</taxon>
        <taxon>Bacillota</taxon>
        <taxon>Clostridia</taxon>
        <taxon>Christensenellales</taxon>
        <taxon>Christensenellaceae</taxon>
        <taxon>Christensenella</taxon>
    </lineage>
</organism>
<sequence>MFGHLGFSYVGLIFLVLLIVPNILWSRNPPEDYDNSFEHGILMLLERIGQVGCFLCALMFSDFNFAPFTPWTLWLVFAFAAMALYELCWVRYFKSRRRARNMYRSFYGIPVPLATLPVAAFVLLGVYGKIIWMILFSIIFGVGHIGIHLQHAEVCGVKLK</sequence>
<dbReference type="AlphaFoldDB" id="A0A136Q696"/>
<keyword evidence="1" id="KW-0812">Transmembrane</keyword>
<keyword evidence="3" id="KW-1185">Reference proteome</keyword>
<dbReference type="STRING" id="626937.HMPREF3293_00934"/>
<evidence type="ECO:0000313" key="3">
    <source>
        <dbReference type="Proteomes" id="UP000070366"/>
    </source>
</evidence>
<evidence type="ECO:0000313" key="2">
    <source>
        <dbReference type="EMBL" id="KXK66198.1"/>
    </source>
</evidence>
<keyword evidence="1" id="KW-1133">Transmembrane helix</keyword>
<proteinExistence type="predicted"/>
<feature type="transmembrane region" description="Helical" evidence="1">
    <location>
        <begin position="105"/>
        <end position="124"/>
    </location>
</feature>
<gene>
    <name evidence="2" type="ORF">HMPREF3293_00934</name>
</gene>
<dbReference type="EMBL" id="LSZW01000047">
    <property type="protein sequence ID" value="KXK66198.1"/>
    <property type="molecule type" value="Genomic_DNA"/>
</dbReference>
<feature type="transmembrane region" description="Helical" evidence="1">
    <location>
        <begin position="6"/>
        <end position="25"/>
    </location>
</feature>
<evidence type="ECO:0000256" key="1">
    <source>
        <dbReference type="SAM" id="Phobius"/>
    </source>
</evidence>
<reference evidence="2 3" key="1">
    <citation type="submission" date="2016-02" db="EMBL/GenBank/DDBJ databases">
        <authorList>
            <person name="Wen L."/>
            <person name="He K."/>
            <person name="Yang H."/>
        </authorList>
    </citation>
    <scope>NUCLEOTIDE SEQUENCE [LARGE SCALE GENOMIC DNA]</scope>
    <source>
        <strain evidence="2 3">DSM 22607</strain>
    </source>
</reference>
<comment type="caution">
    <text evidence="2">The sequence shown here is derived from an EMBL/GenBank/DDBJ whole genome shotgun (WGS) entry which is preliminary data.</text>
</comment>
<dbReference type="RefSeq" id="WP_066520372.1">
    <property type="nucleotide sequence ID" value="NZ_CABMOF010000003.1"/>
</dbReference>
<name>A0A136Q696_9FIRM</name>
<keyword evidence="1" id="KW-0472">Membrane</keyword>
<feature type="transmembrane region" description="Helical" evidence="1">
    <location>
        <begin position="130"/>
        <end position="149"/>
    </location>
</feature>
<protein>
    <submittedName>
        <fullName evidence="2">Uncharacterized protein</fullName>
    </submittedName>
</protein>